<evidence type="ECO:0000313" key="3">
    <source>
        <dbReference type="Proteomes" id="UP001163046"/>
    </source>
</evidence>
<reference evidence="2" key="1">
    <citation type="submission" date="2023-01" db="EMBL/GenBank/DDBJ databases">
        <title>Genome assembly of the deep-sea coral Lophelia pertusa.</title>
        <authorList>
            <person name="Herrera S."/>
            <person name="Cordes E."/>
        </authorList>
    </citation>
    <scope>NUCLEOTIDE SEQUENCE</scope>
    <source>
        <strain evidence="2">USNM1676648</strain>
        <tissue evidence="2">Polyp</tissue>
    </source>
</reference>
<feature type="compositionally biased region" description="Polar residues" evidence="1">
    <location>
        <begin position="45"/>
        <end position="60"/>
    </location>
</feature>
<evidence type="ECO:0000256" key="1">
    <source>
        <dbReference type="SAM" id="MobiDB-lite"/>
    </source>
</evidence>
<keyword evidence="3" id="KW-1185">Reference proteome</keyword>
<sequence length="307" mass="34759">MEKERVNLDNLMSFSSDEDEDEQDNAAINSEVSWLTVLASELNAARSNRSGTESTRSLSPNFCVDGHQSNSGRNSSKNINHEIQGETRVTHSSPASGGDHLKWIDFSSDSDSLFNQESRLRASHSCDELSPPRSPVKKPEKFGTHPPPFPHGGFSNYHKLFRPLQNYWTFKVQQLAMAKREFKMRSVHTLTLLVFISKGFPGELSRKGSKEEILSTETLPKDTYVFPMEMTKSADMFKTYSKDSRPLKVKFPNEEVGERSNLSQMESVARRKSMPPARPPPPKISQRPISSRSRKEIAMCINVETQY</sequence>
<organism evidence="2 3">
    <name type="scientific">Desmophyllum pertusum</name>
    <dbReference type="NCBI Taxonomy" id="174260"/>
    <lineage>
        <taxon>Eukaryota</taxon>
        <taxon>Metazoa</taxon>
        <taxon>Cnidaria</taxon>
        <taxon>Anthozoa</taxon>
        <taxon>Hexacorallia</taxon>
        <taxon>Scleractinia</taxon>
        <taxon>Caryophylliina</taxon>
        <taxon>Caryophylliidae</taxon>
        <taxon>Desmophyllum</taxon>
    </lineage>
</organism>
<feature type="region of interest" description="Disordered" evidence="1">
    <location>
        <begin position="1"/>
        <end position="28"/>
    </location>
</feature>
<dbReference type="EMBL" id="MU827397">
    <property type="protein sequence ID" value="KAJ7350118.1"/>
    <property type="molecule type" value="Genomic_DNA"/>
</dbReference>
<feature type="region of interest" description="Disordered" evidence="1">
    <location>
        <begin position="253"/>
        <end position="295"/>
    </location>
</feature>
<comment type="caution">
    <text evidence="2">The sequence shown here is derived from an EMBL/GenBank/DDBJ whole genome shotgun (WGS) entry which is preliminary data.</text>
</comment>
<dbReference type="Proteomes" id="UP001163046">
    <property type="component" value="Unassembled WGS sequence"/>
</dbReference>
<feature type="region of interest" description="Disordered" evidence="1">
    <location>
        <begin position="45"/>
        <end position="78"/>
    </location>
</feature>
<gene>
    <name evidence="2" type="ORF">OS493_038404</name>
</gene>
<protein>
    <submittedName>
        <fullName evidence="2">Uncharacterized protein</fullName>
    </submittedName>
</protein>
<proteinExistence type="predicted"/>
<name>A0A9W9YHH4_9CNID</name>
<evidence type="ECO:0000313" key="2">
    <source>
        <dbReference type="EMBL" id="KAJ7350118.1"/>
    </source>
</evidence>
<dbReference type="AlphaFoldDB" id="A0A9W9YHH4"/>
<accession>A0A9W9YHH4</accession>
<feature type="compositionally biased region" description="Polar residues" evidence="1">
    <location>
        <begin position="67"/>
        <end position="78"/>
    </location>
</feature>